<dbReference type="InterPro" id="IPR001173">
    <property type="entry name" value="Glyco_trans_2-like"/>
</dbReference>
<dbReference type="PANTHER" id="PTHR10859">
    <property type="entry name" value="GLYCOSYL TRANSFERASE"/>
    <property type="match status" value="1"/>
</dbReference>
<dbReference type="eggNOG" id="COG0463">
    <property type="taxonomic scope" value="Bacteria"/>
</dbReference>
<evidence type="ECO:0000256" key="11">
    <source>
        <dbReference type="ARBA" id="ARBA00023136"/>
    </source>
</evidence>
<evidence type="ECO:0000256" key="8">
    <source>
        <dbReference type="ARBA" id="ARBA00022824"/>
    </source>
</evidence>
<dbReference type="InterPro" id="IPR029044">
    <property type="entry name" value="Nucleotide-diphossugar_trans"/>
</dbReference>
<dbReference type="HOGENOM" id="CLU_033536_9_0_0"/>
<evidence type="ECO:0000256" key="7">
    <source>
        <dbReference type="ARBA" id="ARBA00022692"/>
    </source>
</evidence>
<evidence type="ECO:0000256" key="5">
    <source>
        <dbReference type="ARBA" id="ARBA00022676"/>
    </source>
</evidence>
<evidence type="ECO:0000256" key="12">
    <source>
        <dbReference type="ARBA" id="ARBA00045097"/>
    </source>
</evidence>
<evidence type="ECO:0000313" key="15">
    <source>
        <dbReference type="Proteomes" id="UP000002027"/>
    </source>
</evidence>
<organism evidence="14 15">
    <name type="scientific">Sphaerobacter thermophilus (strain ATCC 49802 / DSM 20745 / KCCM 41009 / NCIMB 13125 / S 6022)</name>
    <dbReference type="NCBI Taxonomy" id="479434"/>
    <lineage>
        <taxon>Bacteria</taxon>
        <taxon>Pseudomonadati</taxon>
        <taxon>Thermomicrobiota</taxon>
        <taxon>Thermomicrobia</taxon>
        <taxon>Sphaerobacterales</taxon>
        <taxon>Sphaerobacterineae</taxon>
        <taxon>Sphaerobacteraceae</taxon>
        <taxon>Sphaerobacter</taxon>
    </lineage>
</organism>
<keyword evidence="6 14" id="KW-0808">Transferase</keyword>
<dbReference type="Pfam" id="PF00535">
    <property type="entry name" value="Glycos_transf_2"/>
    <property type="match status" value="1"/>
</dbReference>
<dbReference type="InterPro" id="IPR035518">
    <property type="entry name" value="DPG_synthase"/>
</dbReference>
<dbReference type="InParanoid" id="D1C487"/>
<dbReference type="RefSeq" id="WP_012872101.1">
    <property type="nucleotide sequence ID" value="NC_013523.1"/>
</dbReference>
<dbReference type="SUPFAM" id="SSF53448">
    <property type="entry name" value="Nucleotide-diphospho-sugar transferases"/>
    <property type="match status" value="1"/>
</dbReference>
<dbReference type="OrthoDB" id="9810303at2"/>
<keyword evidence="5" id="KW-0328">Glycosyltransferase</keyword>
<dbReference type="CAZy" id="GT2">
    <property type="family name" value="Glycosyltransferase Family 2"/>
</dbReference>
<comment type="subcellular location">
    <subcellularLocation>
        <location evidence="1">Endoplasmic reticulum membrane</location>
        <topology evidence="1">Single-pass membrane protein</topology>
    </subcellularLocation>
</comment>
<keyword evidence="10" id="KW-1133">Transmembrane helix</keyword>
<comment type="pathway">
    <text evidence="2">Protein modification; protein glycosylation.</text>
</comment>
<keyword evidence="15" id="KW-1185">Reference proteome</keyword>
<reference evidence="14 15" key="2">
    <citation type="journal article" date="2010" name="Stand. Genomic Sci.">
        <title>Complete genome sequence of Desulfohalobium retbaense type strain (HR(100)).</title>
        <authorList>
            <person name="Spring S."/>
            <person name="Nolan M."/>
            <person name="Lapidus A."/>
            <person name="Glavina Del Rio T."/>
            <person name="Copeland A."/>
            <person name="Tice H."/>
            <person name="Cheng J.F."/>
            <person name="Lucas S."/>
            <person name="Land M."/>
            <person name="Chen F."/>
            <person name="Bruce D."/>
            <person name="Goodwin L."/>
            <person name="Pitluck S."/>
            <person name="Ivanova N."/>
            <person name="Mavromatis K."/>
            <person name="Mikhailova N."/>
            <person name="Pati A."/>
            <person name="Chen A."/>
            <person name="Palaniappan K."/>
            <person name="Hauser L."/>
            <person name="Chang Y.J."/>
            <person name="Jeffries C.D."/>
            <person name="Munk C."/>
            <person name="Kiss H."/>
            <person name="Chain P."/>
            <person name="Han C."/>
            <person name="Brettin T."/>
            <person name="Detter J.C."/>
            <person name="Schuler E."/>
            <person name="Goker M."/>
            <person name="Rohde M."/>
            <person name="Bristow J."/>
            <person name="Eisen J.A."/>
            <person name="Markowitz V."/>
            <person name="Hugenholtz P."/>
            <person name="Kyrpides N.C."/>
            <person name="Klenk H.P."/>
        </authorList>
    </citation>
    <scope>NUCLEOTIDE SEQUENCE [LARGE SCALE GENOMIC DNA]</scope>
    <source>
        <strain evidence="15">ATCC 49802 / DSM 20745 / S 6022</strain>
    </source>
</reference>
<proteinExistence type="inferred from homology"/>
<dbReference type="CDD" id="cd04188">
    <property type="entry name" value="DPG_synthase"/>
    <property type="match status" value="1"/>
</dbReference>
<keyword evidence="8" id="KW-0256">Endoplasmic reticulum</keyword>
<dbReference type="EC" id="2.4.1.117" evidence="4"/>
<evidence type="ECO:0000256" key="1">
    <source>
        <dbReference type="ARBA" id="ARBA00004389"/>
    </source>
</evidence>
<reference evidence="15" key="1">
    <citation type="submission" date="2009-11" db="EMBL/GenBank/DDBJ databases">
        <title>The complete chromosome 1 of Sphaerobacter thermophilus DSM 20745.</title>
        <authorList>
            <person name="Lucas S."/>
            <person name="Copeland A."/>
            <person name="Lapidus A."/>
            <person name="Glavina del Rio T."/>
            <person name="Dalin E."/>
            <person name="Tice H."/>
            <person name="Bruce D."/>
            <person name="Goodwin L."/>
            <person name="Pitluck S."/>
            <person name="Kyrpides N."/>
            <person name="Mavromatis K."/>
            <person name="Ivanova N."/>
            <person name="Mikhailova N."/>
            <person name="LaButti K.M."/>
            <person name="Clum A."/>
            <person name="Sun H.I."/>
            <person name="Brettin T."/>
            <person name="Detter J.C."/>
            <person name="Han C."/>
            <person name="Larimer F."/>
            <person name="Land M."/>
            <person name="Hauser L."/>
            <person name="Markowitz V."/>
            <person name="Cheng J.F."/>
            <person name="Hugenholtz P."/>
            <person name="Woyke T."/>
            <person name="Wu D."/>
            <person name="Steenblock K."/>
            <person name="Schneider S."/>
            <person name="Pukall R."/>
            <person name="Goeker M."/>
            <person name="Klenk H.P."/>
            <person name="Eisen J.A."/>
        </authorList>
    </citation>
    <scope>NUCLEOTIDE SEQUENCE [LARGE SCALE GENOMIC DNA]</scope>
    <source>
        <strain evidence="15">ATCC 49802 / DSM 20745 / S 6022</strain>
    </source>
</reference>
<feature type="domain" description="Glycosyltransferase 2-like" evidence="13">
    <location>
        <begin position="31"/>
        <end position="197"/>
    </location>
</feature>
<comment type="similarity">
    <text evidence="3">Belongs to the glycosyltransferase 2 family.</text>
</comment>
<dbReference type="STRING" id="479434.Sthe_1620"/>
<evidence type="ECO:0000256" key="9">
    <source>
        <dbReference type="ARBA" id="ARBA00022968"/>
    </source>
</evidence>
<keyword evidence="11" id="KW-0472">Membrane</keyword>
<evidence type="ECO:0000256" key="10">
    <source>
        <dbReference type="ARBA" id="ARBA00022989"/>
    </source>
</evidence>
<evidence type="ECO:0000256" key="2">
    <source>
        <dbReference type="ARBA" id="ARBA00004922"/>
    </source>
</evidence>
<name>D1C487_SPHTD</name>
<keyword evidence="7" id="KW-0812">Transmembrane</keyword>
<dbReference type="Gene3D" id="3.90.550.10">
    <property type="entry name" value="Spore Coat Polysaccharide Biosynthesis Protein SpsA, Chain A"/>
    <property type="match status" value="1"/>
</dbReference>
<dbReference type="EMBL" id="CP001823">
    <property type="protein sequence ID" value="ACZ39054.1"/>
    <property type="molecule type" value="Genomic_DNA"/>
</dbReference>
<evidence type="ECO:0000256" key="4">
    <source>
        <dbReference type="ARBA" id="ARBA00012583"/>
    </source>
</evidence>
<dbReference type="Proteomes" id="UP000002027">
    <property type="component" value="Chromosome 1"/>
</dbReference>
<dbReference type="GO" id="GO:0006487">
    <property type="term" value="P:protein N-linked glycosylation"/>
    <property type="evidence" value="ECO:0007669"/>
    <property type="project" value="TreeGrafter"/>
</dbReference>
<keyword evidence="9" id="KW-0735">Signal-anchor</keyword>
<accession>D1C487</accession>
<gene>
    <name evidence="14" type="ordered locus">Sthe_1620</name>
</gene>
<dbReference type="AlphaFoldDB" id="D1C487"/>
<evidence type="ECO:0000256" key="6">
    <source>
        <dbReference type="ARBA" id="ARBA00022679"/>
    </source>
</evidence>
<protein>
    <recommendedName>
        <fullName evidence="4">dolichyl-phosphate beta-glucosyltransferase</fullName>
        <ecNumber evidence="4">2.4.1.117</ecNumber>
    </recommendedName>
</protein>
<dbReference type="PANTHER" id="PTHR10859:SF91">
    <property type="entry name" value="DOLICHYL-PHOSPHATE BETA-GLUCOSYLTRANSFERASE"/>
    <property type="match status" value="1"/>
</dbReference>
<evidence type="ECO:0000256" key="3">
    <source>
        <dbReference type="ARBA" id="ARBA00006739"/>
    </source>
</evidence>
<dbReference type="KEGG" id="sti:Sthe_1620"/>
<dbReference type="GO" id="GO:0004581">
    <property type="term" value="F:dolichyl-phosphate beta-glucosyltransferase activity"/>
    <property type="evidence" value="ECO:0007669"/>
    <property type="project" value="UniProtKB-EC"/>
</dbReference>
<evidence type="ECO:0000259" key="13">
    <source>
        <dbReference type="Pfam" id="PF00535"/>
    </source>
</evidence>
<comment type="catalytic activity">
    <reaction evidence="12">
        <text>a di-trans,poly-cis-dolichyl phosphate + UDP-alpha-D-glucose = a di-trans,poly-cis-dolichyl beta-D-glucosyl phosphate + UDP</text>
        <dbReference type="Rhea" id="RHEA:15401"/>
        <dbReference type="Rhea" id="RHEA-COMP:19498"/>
        <dbReference type="Rhea" id="RHEA-COMP:19502"/>
        <dbReference type="ChEBI" id="CHEBI:57525"/>
        <dbReference type="ChEBI" id="CHEBI:57683"/>
        <dbReference type="ChEBI" id="CHEBI:58223"/>
        <dbReference type="ChEBI" id="CHEBI:58885"/>
        <dbReference type="EC" id="2.4.1.117"/>
    </reaction>
    <physiologicalReaction direction="left-to-right" evidence="12">
        <dbReference type="Rhea" id="RHEA:15402"/>
    </physiologicalReaction>
</comment>
<evidence type="ECO:0000313" key="14">
    <source>
        <dbReference type="EMBL" id="ACZ39054.1"/>
    </source>
</evidence>
<sequence>MDHGYADQDHGQAPQPRPEAAAVAEQSVEVSVVVPAYNEASRLPKTLAAAISYLGAQPYSWELIVADDGSEDATPDIAAAAAAADPRVRHLRLPHRGKAAAVHAGVRAARGEIVVFTDADLSTPIEYVADVRRLIQSGWDVVIGTREGAGARRIGEPFYRHVMGRLYNYLVQLLAVPGIKDTQCGFKGFSGAAAREVFGSAWLYRNGAAPVRGPLVTGFDVELLFLARKRGFRVAELPVTWRHVDGSKVRPGIDSLLMVRDVVRVRWNDFRGRYGR</sequence>